<dbReference type="AlphaFoldDB" id="A0A516SE69"/>
<feature type="transmembrane region" description="Helical" evidence="1">
    <location>
        <begin position="213"/>
        <end position="230"/>
    </location>
</feature>
<protein>
    <submittedName>
        <fullName evidence="2">Uncharacterized protein</fullName>
    </submittedName>
</protein>
<sequence length="240" mass="26754">MLAGLSTKLLIVRGWHVRRQRWFREGPLTDFGLTLMVLWLLTQLNPAVPLFGVVVQPVGLPQPWVSPISNALLFLRALEGVGVMLSVTAVGLLVTTLLAQRRNAVLAIFGLVLTALLLKVLFAGALLKPTEFLAWFNLNVLAGALLAWGLLAVLVRLQRRWQARMALLCLGMAQLVEALWPLTAQPVGMASLFKWSYGHLRDFSGLTQTMSEAWPWLAAAYLFWLMVLDWRQARHSVVLP</sequence>
<feature type="transmembrane region" description="Helical" evidence="1">
    <location>
        <begin position="132"/>
        <end position="155"/>
    </location>
</feature>
<evidence type="ECO:0000256" key="1">
    <source>
        <dbReference type="SAM" id="Phobius"/>
    </source>
</evidence>
<evidence type="ECO:0000313" key="2">
    <source>
        <dbReference type="EMBL" id="QDQ26433.1"/>
    </source>
</evidence>
<accession>A0A516SE69</accession>
<keyword evidence="1" id="KW-0812">Transmembrane</keyword>
<name>A0A516SE69_9NEIS</name>
<dbReference type="Proteomes" id="UP000317550">
    <property type="component" value="Chromosome"/>
</dbReference>
<keyword evidence="3" id="KW-1185">Reference proteome</keyword>
<feature type="transmembrane region" description="Helical" evidence="1">
    <location>
        <begin position="105"/>
        <end position="126"/>
    </location>
</feature>
<dbReference type="KEGG" id="cari:FNU76_08675"/>
<organism evidence="2 3">
    <name type="scientific">Chitinimonas arctica</name>
    <dbReference type="NCBI Taxonomy" id="2594795"/>
    <lineage>
        <taxon>Bacteria</taxon>
        <taxon>Pseudomonadati</taxon>
        <taxon>Pseudomonadota</taxon>
        <taxon>Betaproteobacteria</taxon>
        <taxon>Neisseriales</taxon>
        <taxon>Chitinibacteraceae</taxon>
        <taxon>Chitinimonas</taxon>
    </lineage>
</organism>
<dbReference type="OrthoDB" id="9780818at2"/>
<dbReference type="EMBL" id="CP041730">
    <property type="protein sequence ID" value="QDQ26433.1"/>
    <property type="molecule type" value="Genomic_DNA"/>
</dbReference>
<keyword evidence="1" id="KW-1133">Transmembrane helix</keyword>
<feature type="transmembrane region" description="Helical" evidence="1">
    <location>
        <begin position="73"/>
        <end position="98"/>
    </location>
</feature>
<feature type="transmembrane region" description="Helical" evidence="1">
    <location>
        <begin position="167"/>
        <end position="193"/>
    </location>
</feature>
<proteinExistence type="predicted"/>
<gene>
    <name evidence="2" type="ORF">FNU76_08675</name>
</gene>
<reference evidence="3" key="1">
    <citation type="submission" date="2019-07" db="EMBL/GenBank/DDBJ databases">
        <title>Chitinimonas sp. nov., isolated from Ny-Alesund, arctica soil.</title>
        <authorList>
            <person name="Xu Q."/>
            <person name="Peng F."/>
        </authorList>
    </citation>
    <scope>NUCLEOTIDE SEQUENCE [LARGE SCALE GENOMIC DNA]</scope>
    <source>
        <strain evidence="3">R3-44</strain>
    </source>
</reference>
<dbReference type="RefSeq" id="WP_144277827.1">
    <property type="nucleotide sequence ID" value="NZ_CP041730.1"/>
</dbReference>
<evidence type="ECO:0000313" key="3">
    <source>
        <dbReference type="Proteomes" id="UP000317550"/>
    </source>
</evidence>
<keyword evidence="1" id="KW-0472">Membrane</keyword>